<keyword evidence="8" id="KW-0175">Coiled coil</keyword>
<dbReference type="InterPro" id="IPR008622">
    <property type="entry name" value="FliT"/>
</dbReference>
<feature type="coiled-coil region" evidence="8">
    <location>
        <begin position="36"/>
        <end position="70"/>
    </location>
</feature>
<feature type="region of interest" description="Disordered" evidence="9">
    <location>
        <begin position="100"/>
        <end position="119"/>
    </location>
</feature>
<evidence type="ECO:0000313" key="11">
    <source>
        <dbReference type="Proteomes" id="UP000297014"/>
    </source>
</evidence>
<comment type="similarity">
    <text evidence="6">Belongs to the bacillales FliT family.</text>
</comment>
<comment type="function">
    <text evidence="5">May act as an export chaperone for the filament capping protein FliD.</text>
</comment>
<evidence type="ECO:0000256" key="7">
    <source>
        <dbReference type="ARBA" id="ARBA00093797"/>
    </source>
</evidence>
<dbReference type="EMBL" id="JALP01000386">
    <property type="protein sequence ID" value="THG88440.1"/>
    <property type="molecule type" value="Genomic_DNA"/>
</dbReference>
<comment type="caution">
    <text evidence="10">The sequence shown here is derived from an EMBL/GenBank/DDBJ whole genome shotgun (WGS) entry which is preliminary data.</text>
</comment>
<evidence type="ECO:0000256" key="9">
    <source>
        <dbReference type="SAM" id="MobiDB-lite"/>
    </source>
</evidence>
<keyword evidence="2" id="KW-0963">Cytoplasm</keyword>
<dbReference type="Pfam" id="PF05400">
    <property type="entry name" value="FliT"/>
    <property type="match status" value="1"/>
</dbReference>
<name>A0A4S4JUW9_ALKAL</name>
<evidence type="ECO:0000256" key="2">
    <source>
        <dbReference type="ARBA" id="ARBA00022490"/>
    </source>
</evidence>
<evidence type="ECO:0000313" key="10">
    <source>
        <dbReference type="EMBL" id="THG88440.1"/>
    </source>
</evidence>
<evidence type="ECO:0000256" key="1">
    <source>
        <dbReference type="ARBA" id="ARBA00004514"/>
    </source>
</evidence>
<comment type="subcellular location">
    <subcellularLocation>
        <location evidence="1">Cytoplasm</location>
        <location evidence="1">Cytosol</location>
    </subcellularLocation>
</comment>
<organism evidence="10 11">
    <name type="scientific">Alkalihalobacillus alcalophilus ATCC 27647 = CGMCC 1.3604</name>
    <dbReference type="NCBI Taxonomy" id="1218173"/>
    <lineage>
        <taxon>Bacteria</taxon>
        <taxon>Bacillati</taxon>
        <taxon>Bacillota</taxon>
        <taxon>Bacilli</taxon>
        <taxon>Bacillales</taxon>
        <taxon>Bacillaceae</taxon>
        <taxon>Alkalihalobacillus</taxon>
    </lineage>
</organism>
<protein>
    <recommendedName>
        <fullName evidence="7">Flagellar protein FliT</fullName>
    </recommendedName>
</protein>
<keyword evidence="10" id="KW-0282">Flagellum</keyword>
<dbReference type="Proteomes" id="UP000297014">
    <property type="component" value="Unassembled WGS sequence"/>
</dbReference>
<gene>
    <name evidence="10" type="ORF">AJ85_03470</name>
</gene>
<evidence type="ECO:0000256" key="5">
    <source>
        <dbReference type="ARBA" id="ARBA00093765"/>
    </source>
</evidence>
<evidence type="ECO:0000256" key="8">
    <source>
        <dbReference type="SAM" id="Coils"/>
    </source>
</evidence>
<reference evidence="10 11" key="1">
    <citation type="submission" date="2014-01" db="EMBL/GenBank/DDBJ databases">
        <title>Draft genome sequencing of Bacillus alcalophilus CGMCC 1.3604.</title>
        <authorList>
            <person name="Yang J."/>
            <person name="Diao L."/>
            <person name="Yang S."/>
        </authorList>
    </citation>
    <scope>NUCLEOTIDE SEQUENCE [LARGE SCALE GENOMIC DNA]</scope>
    <source>
        <strain evidence="10 11">CGMCC 1.3604</strain>
    </source>
</reference>
<evidence type="ECO:0000256" key="4">
    <source>
        <dbReference type="ARBA" id="ARBA00023186"/>
    </source>
</evidence>
<evidence type="ECO:0000256" key="6">
    <source>
        <dbReference type="ARBA" id="ARBA00093785"/>
    </source>
</evidence>
<keyword evidence="10" id="KW-0969">Cilium</keyword>
<keyword evidence="3" id="KW-1005">Bacterial flagellum biogenesis</keyword>
<sequence>MSKVVELKEQAELFFTEINEAFPEQDEKRAAFILNVEKRLSEREQLLEALADYEIKVEEEQAAKELVELDKQINGRLAEVKGFIQTDIRQLKNKKQNFRKYENPYAGPTPEGIFFDKRE</sequence>
<keyword evidence="10" id="KW-0966">Cell projection</keyword>
<proteinExistence type="inferred from homology"/>
<keyword evidence="4" id="KW-0143">Chaperone</keyword>
<dbReference type="OrthoDB" id="2353131at2"/>
<evidence type="ECO:0000256" key="3">
    <source>
        <dbReference type="ARBA" id="ARBA00022795"/>
    </source>
</evidence>
<accession>A0A4S4JUW9</accession>
<dbReference type="AlphaFoldDB" id="A0A4S4JUW9"/>
<dbReference type="RefSeq" id="WP_003323046.1">
    <property type="nucleotide sequence ID" value="NZ_JALP01000386.1"/>
</dbReference>